<gene>
    <name evidence="3" type="ORF">CLV75_0532</name>
</gene>
<proteinExistence type="predicted"/>
<dbReference type="CDD" id="cd03443">
    <property type="entry name" value="PaaI_thioesterase"/>
    <property type="match status" value="1"/>
</dbReference>
<dbReference type="InterPro" id="IPR003736">
    <property type="entry name" value="PAAI_dom"/>
</dbReference>
<dbReference type="Pfam" id="PF03061">
    <property type="entry name" value="4HBT"/>
    <property type="match status" value="1"/>
</dbReference>
<evidence type="ECO:0000259" key="2">
    <source>
        <dbReference type="Pfam" id="PF03061"/>
    </source>
</evidence>
<keyword evidence="1" id="KW-0378">Hydrolase</keyword>
<dbReference type="AlphaFoldDB" id="A0A497ZMB3"/>
<reference evidence="3 4" key="1">
    <citation type="submission" date="2018-10" db="EMBL/GenBank/DDBJ databases">
        <title>Genomic Encyclopedia of Archaeal and Bacterial Type Strains, Phase II (KMG-II): from individual species to whole genera.</title>
        <authorList>
            <person name="Goeker M."/>
        </authorList>
    </citation>
    <scope>NUCLEOTIDE SEQUENCE [LARGE SCALE GENOMIC DNA]</scope>
    <source>
        <strain evidence="3 4">DSM 29317</strain>
    </source>
</reference>
<protein>
    <submittedName>
        <fullName evidence="3">Uncharacterized protein (TIGR00369 family)</fullName>
    </submittedName>
</protein>
<dbReference type="InterPro" id="IPR006683">
    <property type="entry name" value="Thioestr_dom"/>
</dbReference>
<organism evidence="3 4">
    <name type="scientific">Ruegeria conchae</name>
    <dbReference type="NCBI Taxonomy" id="981384"/>
    <lineage>
        <taxon>Bacteria</taxon>
        <taxon>Pseudomonadati</taxon>
        <taxon>Pseudomonadota</taxon>
        <taxon>Alphaproteobacteria</taxon>
        <taxon>Rhodobacterales</taxon>
        <taxon>Roseobacteraceae</taxon>
        <taxon>Ruegeria</taxon>
    </lineage>
</organism>
<dbReference type="InterPro" id="IPR029069">
    <property type="entry name" value="HotDog_dom_sf"/>
</dbReference>
<evidence type="ECO:0000313" key="3">
    <source>
        <dbReference type="EMBL" id="RLK10558.1"/>
    </source>
</evidence>
<dbReference type="PANTHER" id="PTHR43240">
    <property type="entry name" value="1,4-DIHYDROXY-2-NAPHTHOYL-COA THIOESTERASE 1"/>
    <property type="match status" value="1"/>
</dbReference>
<dbReference type="EMBL" id="RCCT01000001">
    <property type="protein sequence ID" value="RLK10558.1"/>
    <property type="molecule type" value="Genomic_DNA"/>
</dbReference>
<dbReference type="Proteomes" id="UP000271700">
    <property type="component" value="Unassembled WGS sequence"/>
</dbReference>
<comment type="caution">
    <text evidence="3">The sequence shown here is derived from an EMBL/GenBank/DDBJ whole genome shotgun (WGS) entry which is preliminary data.</text>
</comment>
<sequence>MSLALSKQDLTEYLEEVFPQVHSDFVVEELTETSITMRLRVEDRHLRPGGTVSGPSMFGLADVSVYAMVLARKGRQSLAVTTNSSLDFLRKPEGGTDLIAECKLLKLGRTLAVGDVLMYSDGSDKPVARASMTYSIPPEGSAAAAFG</sequence>
<keyword evidence="4" id="KW-1185">Reference proteome</keyword>
<evidence type="ECO:0000256" key="1">
    <source>
        <dbReference type="ARBA" id="ARBA00022801"/>
    </source>
</evidence>
<dbReference type="SUPFAM" id="SSF54637">
    <property type="entry name" value="Thioesterase/thiol ester dehydrase-isomerase"/>
    <property type="match status" value="1"/>
</dbReference>
<dbReference type="NCBIfam" id="TIGR00369">
    <property type="entry name" value="unchar_dom_1"/>
    <property type="match status" value="1"/>
</dbReference>
<dbReference type="GO" id="GO:0005829">
    <property type="term" value="C:cytosol"/>
    <property type="evidence" value="ECO:0007669"/>
    <property type="project" value="TreeGrafter"/>
</dbReference>
<feature type="domain" description="Thioesterase" evidence="2">
    <location>
        <begin position="49"/>
        <end position="124"/>
    </location>
</feature>
<dbReference type="OrthoDB" id="9805304at2"/>
<dbReference type="GO" id="GO:0061522">
    <property type="term" value="F:1,4-dihydroxy-2-naphthoyl-CoA thioesterase activity"/>
    <property type="evidence" value="ECO:0007669"/>
    <property type="project" value="TreeGrafter"/>
</dbReference>
<evidence type="ECO:0000313" key="4">
    <source>
        <dbReference type="Proteomes" id="UP000271700"/>
    </source>
</evidence>
<name>A0A497ZMB3_9RHOB</name>
<dbReference type="STRING" id="981384.GCA_000192475_03203"/>
<accession>A0A497ZMB3</accession>
<dbReference type="PANTHER" id="PTHR43240:SF10">
    <property type="entry name" value="BLL4964 PROTEIN"/>
    <property type="match status" value="1"/>
</dbReference>
<dbReference type="Gene3D" id="3.10.129.10">
    <property type="entry name" value="Hotdog Thioesterase"/>
    <property type="match status" value="1"/>
</dbReference>
<dbReference type="RefSeq" id="WP_010440015.1">
    <property type="nucleotide sequence ID" value="NZ_AEYW01000006.1"/>
</dbReference>